<evidence type="ECO:0000256" key="1">
    <source>
        <dbReference type="SAM" id="MobiDB-lite"/>
    </source>
</evidence>
<reference evidence="2" key="1">
    <citation type="submission" date="2017-07" db="EMBL/GenBank/DDBJ databases">
        <title>Taro Niue Genome Assembly and Annotation.</title>
        <authorList>
            <person name="Atibalentja N."/>
            <person name="Keating K."/>
            <person name="Fields C.J."/>
        </authorList>
    </citation>
    <scope>NUCLEOTIDE SEQUENCE</scope>
    <source>
        <strain evidence="2">Niue_2</strain>
        <tissue evidence="2">Leaf</tissue>
    </source>
</reference>
<dbReference type="OrthoDB" id="749576at2759"/>
<evidence type="ECO:0000313" key="2">
    <source>
        <dbReference type="EMBL" id="MQM01861.1"/>
    </source>
</evidence>
<name>A0A843W853_COLES</name>
<feature type="region of interest" description="Disordered" evidence="1">
    <location>
        <begin position="128"/>
        <end position="151"/>
    </location>
</feature>
<gene>
    <name evidence="2" type="ORF">Taro_034620</name>
</gene>
<organism evidence="2 3">
    <name type="scientific">Colocasia esculenta</name>
    <name type="common">Wild taro</name>
    <name type="synonym">Arum esculentum</name>
    <dbReference type="NCBI Taxonomy" id="4460"/>
    <lineage>
        <taxon>Eukaryota</taxon>
        <taxon>Viridiplantae</taxon>
        <taxon>Streptophyta</taxon>
        <taxon>Embryophyta</taxon>
        <taxon>Tracheophyta</taxon>
        <taxon>Spermatophyta</taxon>
        <taxon>Magnoliopsida</taxon>
        <taxon>Liliopsida</taxon>
        <taxon>Araceae</taxon>
        <taxon>Aroideae</taxon>
        <taxon>Colocasieae</taxon>
        <taxon>Colocasia</taxon>
    </lineage>
</organism>
<comment type="caution">
    <text evidence="2">The sequence shown here is derived from an EMBL/GenBank/DDBJ whole genome shotgun (WGS) entry which is preliminary data.</text>
</comment>
<dbReference type="AlphaFoldDB" id="A0A843W853"/>
<protein>
    <submittedName>
        <fullName evidence="2">Uncharacterized protein</fullName>
    </submittedName>
</protein>
<evidence type="ECO:0000313" key="3">
    <source>
        <dbReference type="Proteomes" id="UP000652761"/>
    </source>
</evidence>
<proteinExistence type="predicted"/>
<keyword evidence="3" id="KW-1185">Reference proteome</keyword>
<dbReference type="EMBL" id="NMUH01002746">
    <property type="protein sequence ID" value="MQM01861.1"/>
    <property type="molecule type" value="Genomic_DNA"/>
</dbReference>
<accession>A0A843W853</accession>
<dbReference type="Proteomes" id="UP000652761">
    <property type="component" value="Unassembled WGS sequence"/>
</dbReference>
<sequence length="183" mass="20104">MSSGCISSASTLGCIDAQGPVRATYRNIYKWPESDAEFVKSVTRGGGWCEQQQRRGPRRQFQQPRVVDSYSCRQMYLRSYTFSKKESVPERTKKCLGRVKERVAAVAANGKRVPGCVPLWVNGGTGKGGDEGVGMASAGSSGEQRRKKRCPGVRRLRDASSAAFCSIFHRLLSCTTSVEVVDR</sequence>
<dbReference type="PANTHER" id="PTHR35304:SF1">
    <property type="entry name" value="OS05G0120300 PROTEIN"/>
    <property type="match status" value="1"/>
</dbReference>
<dbReference type="PANTHER" id="PTHR35304">
    <property type="entry name" value="OS05G0120300 PROTEIN-RELATED"/>
    <property type="match status" value="1"/>
</dbReference>